<keyword evidence="1" id="KW-0732">Signal</keyword>
<comment type="caution">
    <text evidence="2">The sequence shown here is derived from an EMBL/GenBank/DDBJ whole genome shotgun (WGS) entry which is preliminary data.</text>
</comment>
<dbReference type="Proteomes" id="UP000759103">
    <property type="component" value="Unassembled WGS sequence"/>
</dbReference>
<dbReference type="EMBL" id="JAHXZN010000003">
    <property type="protein sequence ID" value="MBW6531447.1"/>
    <property type="molecule type" value="Genomic_DNA"/>
</dbReference>
<protein>
    <submittedName>
        <fullName evidence="2">DUF2490 domain-containing protein</fullName>
    </submittedName>
</protein>
<evidence type="ECO:0000313" key="3">
    <source>
        <dbReference type="Proteomes" id="UP000759103"/>
    </source>
</evidence>
<reference evidence="2 3" key="1">
    <citation type="submission" date="2021-07" db="EMBL/GenBank/DDBJ databases">
        <title>Sphingomonas sp.</title>
        <authorList>
            <person name="Feng G."/>
            <person name="Li J."/>
            <person name="Pan M."/>
        </authorList>
    </citation>
    <scope>NUCLEOTIDE SEQUENCE [LARGE SCALE GENOMIC DNA]</scope>
    <source>
        <strain evidence="2 3">RRHST34</strain>
    </source>
</reference>
<accession>A0ABS7BPQ1</accession>
<feature type="signal peptide" evidence="1">
    <location>
        <begin position="1"/>
        <end position="27"/>
    </location>
</feature>
<sequence length="234" mass="25833">MVPSRRAAVLLSAPLAALLLCAAPAAAQVEDRQLWEQVNLVVPLTPEVRVTLEQIGRWGDRIEGLTQTEVGGLLGYKLSSAIELGVGYRYVGLYSATGPTVHENRLRQQVVLTRGRLLGRLRVDERLNPGGSEIGVRVRPLARYNHPLGSRGYALYASHESFIVPNSTAWGQRSGYERMRNMAGVTLPFVRRKVMLDIGYLNQYRFGLGGARPQMEHALSLQLTINALGPILHD</sequence>
<evidence type="ECO:0000313" key="2">
    <source>
        <dbReference type="EMBL" id="MBW6531447.1"/>
    </source>
</evidence>
<gene>
    <name evidence="2" type="ORF">KZ820_11945</name>
</gene>
<keyword evidence="3" id="KW-1185">Reference proteome</keyword>
<proteinExistence type="predicted"/>
<name>A0ABS7BPQ1_9SPHN</name>
<dbReference type="Pfam" id="PF10677">
    <property type="entry name" value="DUF2490"/>
    <property type="match status" value="1"/>
</dbReference>
<feature type="chain" id="PRO_5045560639" evidence="1">
    <location>
        <begin position="28"/>
        <end position="234"/>
    </location>
</feature>
<organism evidence="2 3">
    <name type="scientific">Sphingomonas citri</name>
    <dbReference type="NCBI Taxonomy" id="2862499"/>
    <lineage>
        <taxon>Bacteria</taxon>
        <taxon>Pseudomonadati</taxon>
        <taxon>Pseudomonadota</taxon>
        <taxon>Alphaproteobacteria</taxon>
        <taxon>Sphingomonadales</taxon>
        <taxon>Sphingomonadaceae</taxon>
        <taxon>Sphingomonas</taxon>
    </lineage>
</organism>
<dbReference type="InterPro" id="IPR019619">
    <property type="entry name" value="DUF2490"/>
</dbReference>
<evidence type="ECO:0000256" key="1">
    <source>
        <dbReference type="SAM" id="SignalP"/>
    </source>
</evidence>